<feature type="non-terminal residue" evidence="6">
    <location>
        <position position="1"/>
    </location>
</feature>
<evidence type="ECO:0000256" key="1">
    <source>
        <dbReference type="ARBA" id="ARBA00006853"/>
    </source>
</evidence>
<dbReference type="AlphaFoldDB" id="A0A7L2NQR5"/>
<evidence type="ECO:0000259" key="4">
    <source>
        <dbReference type="Pfam" id="PF12612"/>
    </source>
</evidence>
<reference evidence="6 7" key="1">
    <citation type="submission" date="2019-09" db="EMBL/GenBank/DDBJ databases">
        <title>Bird 10,000 Genomes (B10K) Project - Family phase.</title>
        <authorList>
            <person name="Zhang G."/>
        </authorList>
    </citation>
    <scope>NUCLEOTIDE SEQUENCE [LARGE SCALE GENOMIC DNA]</scope>
    <source>
        <strain evidence="6">B10K-DU-002-42</strain>
        <tissue evidence="6">Muscle</tissue>
    </source>
</reference>
<dbReference type="GO" id="GO:0070830">
    <property type="term" value="P:bicellular tight junction assembly"/>
    <property type="evidence" value="ECO:0007669"/>
    <property type="project" value="TreeGrafter"/>
</dbReference>
<dbReference type="InterPro" id="IPR022577">
    <property type="entry name" value="TBCD_C"/>
</dbReference>
<dbReference type="EMBL" id="VWYP01009367">
    <property type="protein sequence ID" value="NXR74346.1"/>
    <property type="molecule type" value="Genomic_DNA"/>
</dbReference>
<evidence type="ECO:0000313" key="7">
    <source>
        <dbReference type="Proteomes" id="UP000535705"/>
    </source>
</evidence>
<dbReference type="GO" id="GO:0016328">
    <property type="term" value="C:lateral plasma membrane"/>
    <property type="evidence" value="ECO:0007669"/>
    <property type="project" value="TreeGrafter"/>
</dbReference>
<dbReference type="InterPro" id="IPR033162">
    <property type="entry name" value="TBCD"/>
</dbReference>
<dbReference type="InterPro" id="IPR011989">
    <property type="entry name" value="ARM-like"/>
</dbReference>
<dbReference type="InterPro" id="IPR058033">
    <property type="entry name" value="ARM_TBCD_2nd"/>
</dbReference>
<comment type="caution">
    <text evidence="6">The sequence shown here is derived from an EMBL/GenBank/DDBJ whole genome shotgun (WGS) entry which is preliminary data.</text>
</comment>
<dbReference type="Proteomes" id="UP000535705">
    <property type="component" value="Unassembled WGS sequence"/>
</dbReference>
<dbReference type="SUPFAM" id="SSF48371">
    <property type="entry name" value="ARM repeat"/>
    <property type="match status" value="1"/>
</dbReference>
<protein>
    <recommendedName>
        <fullName evidence="2">Tubulin-specific chaperone D</fullName>
    </recommendedName>
</protein>
<gene>
    <name evidence="6" type="primary">Tbcd</name>
    <name evidence="6" type="ORF">PYCJOC_R02870</name>
</gene>
<dbReference type="OrthoDB" id="10253476at2759"/>
<dbReference type="PANTHER" id="PTHR12658:SF0">
    <property type="entry name" value="TUBULIN-SPECIFIC CHAPERONE D"/>
    <property type="match status" value="1"/>
</dbReference>
<feature type="non-terminal residue" evidence="6">
    <location>
        <position position="625"/>
    </location>
</feature>
<evidence type="ECO:0000259" key="5">
    <source>
        <dbReference type="Pfam" id="PF25767"/>
    </source>
</evidence>
<dbReference type="PANTHER" id="PTHR12658">
    <property type="entry name" value="BETA-TUBULIN COFACTOR D"/>
    <property type="match status" value="1"/>
</dbReference>
<evidence type="ECO:0000256" key="2">
    <source>
        <dbReference type="ARBA" id="ARBA00015003"/>
    </source>
</evidence>
<evidence type="ECO:0000313" key="6">
    <source>
        <dbReference type="EMBL" id="NXR74346.1"/>
    </source>
</evidence>
<evidence type="ECO:0000256" key="3">
    <source>
        <dbReference type="ARBA" id="ARBA00023186"/>
    </source>
</evidence>
<dbReference type="GO" id="GO:0048487">
    <property type="term" value="F:beta-tubulin binding"/>
    <property type="evidence" value="ECO:0007669"/>
    <property type="project" value="InterPro"/>
</dbReference>
<dbReference type="GO" id="GO:0007021">
    <property type="term" value="P:tubulin complex assembly"/>
    <property type="evidence" value="ECO:0007669"/>
    <property type="project" value="InterPro"/>
</dbReference>
<comment type="similarity">
    <text evidence="1">Belongs to the TBCD family.</text>
</comment>
<organism evidence="6 7">
    <name type="scientific">Pycnonotus jocosus</name>
    <name type="common">Red-whiskered bulbul</name>
    <name type="synonym">Lanius jocosus</name>
    <dbReference type="NCBI Taxonomy" id="182897"/>
    <lineage>
        <taxon>Eukaryota</taxon>
        <taxon>Metazoa</taxon>
        <taxon>Chordata</taxon>
        <taxon>Craniata</taxon>
        <taxon>Vertebrata</taxon>
        <taxon>Euteleostomi</taxon>
        <taxon>Archelosauria</taxon>
        <taxon>Archosauria</taxon>
        <taxon>Dinosauria</taxon>
        <taxon>Saurischia</taxon>
        <taxon>Theropoda</taxon>
        <taxon>Coelurosauria</taxon>
        <taxon>Aves</taxon>
        <taxon>Neognathae</taxon>
        <taxon>Neoaves</taxon>
        <taxon>Telluraves</taxon>
        <taxon>Australaves</taxon>
        <taxon>Passeriformes</taxon>
        <taxon>Sylvioidea</taxon>
        <taxon>Pycnonotidae</taxon>
        <taxon>Pycnonotus</taxon>
    </lineage>
</organism>
<dbReference type="Pfam" id="PF12612">
    <property type="entry name" value="TFCD_C"/>
    <property type="match status" value="1"/>
</dbReference>
<sequence>VVPVMLKALTYDEKRGACSVGSNVRDAACYVCWAFARAYEPAELIPFINHISSALVIAAVFDRDVNCRRAASAAFQENVGRQGTFPHGIDILTAADYFAVGNRVNCYLTISVYIAGFPEYTKPMIDHLVNMKINHWDSVIRELATKALHNITPQAPEYMANVVLPRLLPLSVGSDLHIRHGAILACAEITHALCKLAQENNRSVTYYFSEKSLEGLKQIHQELSSRQLYRGLGGELMRPAVCTLIEKLSLSKMPFRGDPIIGGWQWLINDSLRQLTLVSSAARQRIKESAVSALAALCNEFYINEEGEADPALQDELVTQYVSELQNSEEMIRCGFSRALGALPRFLLKGRLQQVLEGLKKVTVISPEDVSFAEARRDALIAIAKVCQTVGVKGDGSQQEYVCRENVDQIYATLLTGVTDYTTDSRGDVGGWVREAAMSSLMEVTLLLVQKEAELIHANICKQIMCWLAQQSAEKIDKFRAHAGSVFLTLLHFDHPPVPHIPHREELERIFPRAEKETLNWNAASEAFPRITQLLGLPAYQYHVLLGLSVSVGGLTETTLRYSAQSLFDYMKKIQSDPSALEGFCETLLKVFEDNLRNDRVSVPLLTMLDQMLANGCFDMFTEQE</sequence>
<feature type="domain" description="Tubulin-folding cofactor D ARM repeats" evidence="5">
    <location>
        <begin position="1"/>
        <end position="89"/>
    </location>
</feature>
<dbReference type="GO" id="GO:0005096">
    <property type="term" value="F:GTPase activator activity"/>
    <property type="evidence" value="ECO:0007669"/>
    <property type="project" value="InterPro"/>
</dbReference>
<name>A0A7L2NQR5_PYCJO</name>
<dbReference type="InterPro" id="IPR016024">
    <property type="entry name" value="ARM-type_fold"/>
</dbReference>
<dbReference type="Pfam" id="PF25767">
    <property type="entry name" value="ARM_TBCD_2nd"/>
    <property type="match status" value="1"/>
</dbReference>
<feature type="domain" description="Tubulin-folding cofactor D C-terminal" evidence="4">
    <location>
        <begin position="462"/>
        <end position="625"/>
    </location>
</feature>
<dbReference type="GO" id="GO:0007023">
    <property type="term" value="P:post-chaperonin tubulin folding pathway"/>
    <property type="evidence" value="ECO:0007669"/>
    <property type="project" value="InterPro"/>
</dbReference>
<accession>A0A7L2NQR5</accession>
<keyword evidence="3" id="KW-0143">Chaperone</keyword>
<keyword evidence="7" id="KW-1185">Reference proteome</keyword>
<proteinExistence type="inferred from homology"/>
<dbReference type="GO" id="GO:0034333">
    <property type="term" value="P:adherens junction assembly"/>
    <property type="evidence" value="ECO:0007669"/>
    <property type="project" value="TreeGrafter"/>
</dbReference>
<dbReference type="Gene3D" id="1.25.10.10">
    <property type="entry name" value="Leucine-rich Repeat Variant"/>
    <property type="match status" value="1"/>
</dbReference>
<dbReference type="GO" id="GO:0000226">
    <property type="term" value="P:microtubule cytoskeleton organization"/>
    <property type="evidence" value="ECO:0007669"/>
    <property type="project" value="TreeGrafter"/>
</dbReference>